<organism evidence="2 3">
    <name type="scientific">Emiliania huxleyi (strain CCMP1516)</name>
    <dbReference type="NCBI Taxonomy" id="280463"/>
    <lineage>
        <taxon>Eukaryota</taxon>
        <taxon>Haptista</taxon>
        <taxon>Haptophyta</taxon>
        <taxon>Prymnesiophyceae</taxon>
        <taxon>Isochrysidales</taxon>
        <taxon>Noelaerhabdaceae</taxon>
        <taxon>Emiliania</taxon>
    </lineage>
</organism>
<protein>
    <recommendedName>
        <fullName evidence="1">Ubiquitin-like domain-containing protein</fullName>
    </recommendedName>
</protein>
<dbReference type="PANTHER" id="PTHR10666">
    <property type="entry name" value="UBIQUITIN"/>
    <property type="match status" value="1"/>
</dbReference>
<evidence type="ECO:0000259" key="1">
    <source>
        <dbReference type="PROSITE" id="PS50053"/>
    </source>
</evidence>
<dbReference type="EnsemblProtists" id="EOD04877">
    <property type="protein sequence ID" value="EOD04877"/>
    <property type="gene ID" value="EMIHUDRAFT_220672"/>
</dbReference>
<dbReference type="InterPro" id="IPR000626">
    <property type="entry name" value="Ubiquitin-like_dom"/>
</dbReference>
<dbReference type="CDD" id="cd01803">
    <property type="entry name" value="Ubl_ubiquitin"/>
    <property type="match status" value="1"/>
</dbReference>
<accession>A0A0D3I0U2</accession>
<dbReference type="PRINTS" id="PR00348">
    <property type="entry name" value="UBIQUITIN"/>
</dbReference>
<sequence length="178" mass="19243">MDAPTALARLGSIDFTALARDAGASAALLEDYKKFLALKAATSDFDAVLLSPSPRVDEVWHAHILDTRAYTAACEAMLGAGGFIHHDPHGGDDAAARDARLRRTIFVKDLTGKTITLEVEPSDSVDNVKAKIQDMEGVPPDQQRLVFGGAQLEDGRTLSDYNIQRESMLHLIPRLTGC</sequence>
<reference evidence="3" key="1">
    <citation type="journal article" date="2013" name="Nature">
        <title>Pan genome of the phytoplankton Emiliania underpins its global distribution.</title>
        <authorList>
            <person name="Read B.A."/>
            <person name="Kegel J."/>
            <person name="Klute M.J."/>
            <person name="Kuo A."/>
            <person name="Lefebvre S.C."/>
            <person name="Maumus F."/>
            <person name="Mayer C."/>
            <person name="Miller J."/>
            <person name="Monier A."/>
            <person name="Salamov A."/>
            <person name="Young J."/>
            <person name="Aguilar M."/>
            <person name="Claverie J.M."/>
            <person name="Frickenhaus S."/>
            <person name="Gonzalez K."/>
            <person name="Herman E.K."/>
            <person name="Lin Y.C."/>
            <person name="Napier J."/>
            <person name="Ogata H."/>
            <person name="Sarno A.F."/>
            <person name="Shmutz J."/>
            <person name="Schroeder D."/>
            <person name="de Vargas C."/>
            <person name="Verret F."/>
            <person name="von Dassow P."/>
            <person name="Valentin K."/>
            <person name="Van de Peer Y."/>
            <person name="Wheeler G."/>
            <person name="Dacks J.B."/>
            <person name="Delwiche C.F."/>
            <person name="Dyhrman S.T."/>
            <person name="Glockner G."/>
            <person name="John U."/>
            <person name="Richards T."/>
            <person name="Worden A.Z."/>
            <person name="Zhang X."/>
            <person name="Grigoriev I.V."/>
            <person name="Allen A.E."/>
            <person name="Bidle K."/>
            <person name="Borodovsky M."/>
            <person name="Bowler C."/>
            <person name="Brownlee C."/>
            <person name="Cock J.M."/>
            <person name="Elias M."/>
            <person name="Gladyshev V.N."/>
            <person name="Groth M."/>
            <person name="Guda C."/>
            <person name="Hadaegh A."/>
            <person name="Iglesias-Rodriguez M.D."/>
            <person name="Jenkins J."/>
            <person name="Jones B.M."/>
            <person name="Lawson T."/>
            <person name="Leese F."/>
            <person name="Lindquist E."/>
            <person name="Lobanov A."/>
            <person name="Lomsadze A."/>
            <person name="Malik S.B."/>
            <person name="Marsh M.E."/>
            <person name="Mackinder L."/>
            <person name="Mock T."/>
            <person name="Mueller-Roeber B."/>
            <person name="Pagarete A."/>
            <person name="Parker M."/>
            <person name="Probert I."/>
            <person name="Quesneville H."/>
            <person name="Raines C."/>
            <person name="Rensing S.A."/>
            <person name="Riano-Pachon D.M."/>
            <person name="Richier S."/>
            <person name="Rokitta S."/>
            <person name="Shiraiwa Y."/>
            <person name="Soanes D.M."/>
            <person name="van der Giezen M."/>
            <person name="Wahlund T.M."/>
            <person name="Williams B."/>
            <person name="Wilson W."/>
            <person name="Wolfe G."/>
            <person name="Wurch L.L."/>
        </authorList>
    </citation>
    <scope>NUCLEOTIDE SEQUENCE</scope>
</reference>
<dbReference type="HOGENOM" id="CLU_1513300_0_0_1"/>
<dbReference type="InterPro" id="IPR019954">
    <property type="entry name" value="Ubiquitin_CS"/>
</dbReference>
<dbReference type="Gene3D" id="3.10.20.90">
    <property type="entry name" value="Phosphatidylinositol 3-kinase Catalytic Subunit, Chain A, domain 1"/>
    <property type="match status" value="1"/>
</dbReference>
<evidence type="ECO:0000313" key="2">
    <source>
        <dbReference type="EnsemblProtists" id="EOD04877"/>
    </source>
</evidence>
<proteinExistence type="predicted"/>
<dbReference type="PROSITE" id="PS50053">
    <property type="entry name" value="UBIQUITIN_2"/>
    <property type="match status" value="1"/>
</dbReference>
<reference evidence="2" key="2">
    <citation type="submission" date="2024-10" db="UniProtKB">
        <authorList>
            <consortium name="EnsemblProtists"/>
        </authorList>
    </citation>
    <scope>IDENTIFICATION</scope>
</reference>
<dbReference type="AlphaFoldDB" id="A0A0D3I0U2"/>
<evidence type="ECO:0000313" key="3">
    <source>
        <dbReference type="Proteomes" id="UP000013827"/>
    </source>
</evidence>
<feature type="domain" description="Ubiquitin-like" evidence="1">
    <location>
        <begin position="103"/>
        <end position="178"/>
    </location>
</feature>
<dbReference type="PaxDb" id="2903-EOD04877"/>
<dbReference type="InterPro" id="IPR029071">
    <property type="entry name" value="Ubiquitin-like_domsf"/>
</dbReference>
<dbReference type="InterPro" id="IPR050158">
    <property type="entry name" value="Ubiquitin_ubiquitin-like"/>
</dbReference>
<dbReference type="OMA" id="EVWHAHI"/>
<dbReference type="KEGG" id="ehx:EMIHUDRAFT_220672"/>
<dbReference type="Pfam" id="PF00240">
    <property type="entry name" value="ubiquitin"/>
    <property type="match status" value="1"/>
</dbReference>
<dbReference type="SMART" id="SM00213">
    <property type="entry name" value="UBQ"/>
    <property type="match status" value="1"/>
</dbReference>
<dbReference type="eggNOG" id="KOG0003">
    <property type="taxonomic scope" value="Eukaryota"/>
</dbReference>
<dbReference type="FunFam" id="3.10.20.90:FF:000160">
    <property type="entry name" value="Polyubiquitin-C"/>
    <property type="match status" value="1"/>
</dbReference>
<dbReference type="GeneID" id="17251020"/>
<dbReference type="RefSeq" id="XP_005757306.1">
    <property type="nucleotide sequence ID" value="XM_005757249.1"/>
</dbReference>
<name>A0A0D3I0U2_EMIH1</name>
<keyword evidence="3" id="KW-1185">Reference proteome</keyword>
<dbReference type="Proteomes" id="UP000013827">
    <property type="component" value="Unassembled WGS sequence"/>
</dbReference>
<dbReference type="STRING" id="2903.R1B6V7"/>
<dbReference type="PROSITE" id="PS00299">
    <property type="entry name" value="UBIQUITIN_1"/>
    <property type="match status" value="1"/>
</dbReference>
<dbReference type="SUPFAM" id="SSF54236">
    <property type="entry name" value="Ubiquitin-like"/>
    <property type="match status" value="1"/>
</dbReference>
<dbReference type="InterPro" id="IPR019956">
    <property type="entry name" value="Ubiquitin_dom"/>
</dbReference>